<name>A0ABD3X2D7_SINWO</name>
<sequence>MTEKKILQISAEAVRQHAKVFFNTMIVIASKMVLKHNRSNEEYSKMQRKCEEGKGSEGTDQEFTTVKYNHQNFFLCIVLDESTFYFV</sequence>
<gene>
    <name evidence="1" type="ORF">ACJMK2_032047</name>
</gene>
<reference evidence="1 2" key="1">
    <citation type="submission" date="2024-11" db="EMBL/GenBank/DDBJ databases">
        <title>Chromosome-level genome assembly of the freshwater bivalve Anodonta woodiana.</title>
        <authorList>
            <person name="Chen X."/>
        </authorList>
    </citation>
    <scope>NUCLEOTIDE SEQUENCE [LARGE SCALE GENOMIC DNA]</scope>
    <source>
        <strain evidence="1">MN2024</strain>
        <tissue evidence="1">Gills</tissue>
    </source>
</reference>
<protein>
    <submittedName>
        <fullName evidence="1">Uncharacterized protein</fullName>
    </submittedName>
</protein>
<evidence type="ECO:0000313" key="1">
    <source>
        <dbReference type="EMBL" id="KAL3879761.1"/>
    </source>
</evidence>
<proteinExistence type="predicted"/>
<dbReference type="EMBL" id="JBJQND010000004">
    <property type="protein sequence ID" value="KAL3879761.1"/>
    <property type="molecule type" value="Genomic_DNA"/>
</dbReference>
<organism evidence="1 2">
    <name type="scientific">Sinanodonta woodiana</name>
    <name type="common">Chinese pond mussel</name>
    <name type="synonym">Anodonta woodiana</name>
    <dbReference type="NCBI Taxonomy" id="1069815"/>
    <lineage>
        <taxon>Eukaryota</taxon>
        <taxon>Metazoa</taxon>
        <taxon>Spiralia</taxon>
        <taxon>Lophotrochozoa</taxon>
        <taxon>Mollusca</taxon>
        <taxon>Bivalvia</taxon>
        <taxon>Autobranchia</taxon>
        <taxon>Heteroconchia</taxon>
        <taxon>Palaeoheterodonta</taxon>
        <taxon>Unionida</taxon>
        <taxon>Unionoidea</taxon>
        <taxon>Unionidae</taxon>
        <taxon>Unioninae</taxon>
        <taxon>Sinanodonta</taxon>
    </lineage>
</organism>
<comment type="caution">
    <text evidence="1">The sequence shown here is derived from an EMBL/GenBank/DDBJ whole genome shotgun (WGS) entry which is preliminary data.</text>
</comment>
<dbReference type="AlphaFoldDB" id="A0ABD3X2D7"/>
<accession>A0ABD3X2D7</accession>
<evidence type="ECO:0000313" key="2">
    <source>
        <dbReference type="Proteomes" id="UP001634394"/>
    </source>
</evidence>
<keyword evidence="2" id="KW-1185">Reference proteome</keyword>
<dbReference type="Proteomes" id="UP001634394">
    <property type="component" value="Unassembled WGS sequence"/>
</dbReference>